<gene>
    <name evidence="3" type="ORF">FB556_1593</name>
</gene>
<feature type="domain" description="LysM" evidence="2">
    <location>
        <begin position="31"/>
        <end position="80"/>
    </location>
</feature>
<dbReference type="InterPro" id="IPR018392">
    <property type="entry name" value="LysM"/>
</dbReference>
<name>A0A543AK15_9MICC</name>
<dbReference type="InterPro" id="IPR036779">
    <property type="entry name" value="LysM_dom_sf"/>
</dbReference>
<sequence length="90" mass="10159">MLLGMLLVALWFHTPLKAAVAQEQNVSESYQQIVVQPGDTLWEISTRLAQDNNRASVLDQIMAYNNLETSELEVGQTLYVPFVQDQLNAH</sequence>
<evidence type="ECO:0000259" key="2">
    <source>
        <dbReference type="PROSITE" id="PS51782"/>
    </source>
</evidence>
<dbReference type="EMBL" id="VFOU01000002">
    <property type="protein sequence ID" value="TQL72920.1"/>
    <property type="molecule type" value="Genomic_DNA"/>
</dbReference>
<feature type="signal peptide" evidence="1">
    <location>
        <begin position="1"/>
        <end position="18"/>
    </location>
</feature>
<keyword evidence="4" id="KW-1185">Reference proteome</keyword>
<dbReference type="AlphaFoldDB" id="A0A543AK15"/>
<dbReference type="Proteomes" id="UP000319746">
    <property type="component" value="Unassembled WGS sequence"/>
</dbReference>
<protein>
    <submittedName>
        <fullName evidence="3">LysM domain-containing protein</fullName>
    </submittedName>
</protein>
<dbReference type="CDD" id="cd00118">
    <property type="entry name" value="LysM"/>
    <property type="match status" value="1"/>
</dbReference>
<proteinExistence type="predicted"/>
<comment type="caution">
    <text evidence="3">The sequence shown here is derived from an EMBL/GenBank/DDBJ whole genome shotgun (WGS) entry which is preliminary data.</text>
</comment>
<dbReference type="SMART" id="SM00257">
    <property type="entry name" value="LysM"/>
    <property type="match status" value="1"/>
</dbReference>
<accession>A0A543AK15</accession>
<dbReference type="SUPFAM" id="SSF54106">
    <property type="entry name" value="LysM domain"/>
    <property type="match status" value="1"/>
</dbReference>
<reference evidence="3 4" key="1">
    <citation type="submission" date="2019-06" db="EMBL/GenBank/DDBJ databases">
        <title>Sequencing the genomes of 1000 actinobacteria strains.</title>
        <authorList>
            <person name="Klenk H.-P."/>
        </authorList>
    </citation>
    <scope>NUCLEOTIDE SEQUENCE [LARGE SCALE GENOMIC DNA]</scope>
    <source>
        <strain evidence="3 4">DSM 24083</strain>
    </source>
</reference>
<organism evidence="3 4">
    <name type="scientific">Enteractinococcus coprophilus</name>
    <dbReference type="NCBI Taxonomy" id="1027633"/>
    <lineage>
        <taxon>Bacteria</taxon>
        <taxon>Bacillati</taxon>
        <taxon>Actinomycetota</taxon>
        <taxon>Actinomycetes</taxon>
        <taxon>Micrococcales</taxon>
        <taxon>Micrococcaceae</taxon>
    </lineage>
</organism>
<evidence type="ECO:0000256" key="1">
    <source>
        <dbReference type="SAM" id="SignalP"/>
    </source>
</evidence>
<evidence type="ECO:0000313" key="3">
    <source>
        <dbReference type="EMBL" id="TQL72920.1"/>
    </source>
</evidence>
<feature type="chain" id="PRO_5038993516" evidence="1">
    <location>
        <begin position="19"/>
        <end position="90"/>
    </location>
</feature>
<dbReference type="Pfam" id="PF01476">
    <property type="entry name" value="LysM"/>
    <property type="match status" value="1"/>
</dbReference>
<dbReference type="PROSITE" id="PS51782">
    <property type="entry name" value="LYSM"/>
    <property type="match status" value="1"/>
</dbReference>
<dbReference type="Gene3D" id="3.10.350.10">
    <property type="entry name" value="LysM domain"/>
    <property type="match status" value="1"/>
</dbReference>
<evidence type="ECO:0000313" key="4">
    <source>
        <dbReference type="Proteomes" id="UP000319746"/>
    </source>
</evidence>
<keyword evidence="1" id="KW-0732">Signal</keyword>